<organism evidence="14 15">
    <name type="scientific">Oryzias melastigma</name>
    <name type="common">Marine medaka</name>
    <dbReference type="NCBI Taxonomy" id="30732"/>
    <lineage>
        <taxon>Eukaryota</taxon>
        <taxon>Metazoa</taxon>
        <taxon>Chordata</taxon>
        <taxon>Craniata</taxon>
        <taxon>Vertebrata</taxon>
        <taxon>Euteleostomi</taxon>
        <taxon>Actinopterygii</taxon>
        <taxon>Neopterygii</taxon>
        <taxon>Teleostei</taxon>
        <taxon>Neoteleostei</taxon>
        <taxon>Acanthomorphata</taxon>
        <taxon>Ovalentaria</taxon>
        <taxon>Atherinomorphae</taxon>
        <taxon>Beloniformes</taxon>
        <taxon>Adrianichthyidae</taxon>
        <taxon>Oryziinae</taxon>
        <taxon>Oryzias</taxon>
    </lineage>
</organism>
<evidence type="ECO:0000259" key="13">
    <source>
        <dbReference type="Pfam" id="PF13880"/>
    </source>
</evidence>
<feature type="compositionally biased region" description="Polar residues" evidence="11">
    <location>
        <begin position="313"/>
        <end position="335"/>
    </location>
</feature>
<feature type="compositionally biased region" description="Polar residues" evidence="11">
    <location>
        <begin position="101"/>
        <end position="111"/>
    </location>
</feature>
<evidence type="ECO:0000256" key="10">
    <source>
        <dbReference type="ARBA" id="ARBA00047902"/>
    </source>
</evidence>
<feature type="compositionally biased region" description="Low complexity" evidence="11">
    <location>
        <begin position="2737"/>
        <end position="2746"/>
    </location>
</feature>
<feature type="compositionally biased region" description="Acidic residues" evidence="11">
    <location>
        <begin position="2797"/>
        <end position="2806"/>
    </location>
</feature>
<evidence type="ECO:0000256" key="1">
    <source>
        <dbReference type="ARBA" id="ARBA00004123"/>
    </source>
</evidence>
<feature type="region of interest" description="Disordered" evidence="11">
    <location>
        <begin position="2129"/>
        <end position="2148"/>
    </location>
</feature>
<dbReference type="PANTHER" id="PTHR45884">
    <property type="entry name" value="N-ACETYLTRANSFERASE ECO"/>
    <property type="match status" value="1"/>
</dbReference>
<feature type="compositionally biased region" description="Polar residues" evidence="11">
    <location>
        <begin position="2541"/>
        <end position="2555"/>
    </location>
</feature>
<dbReference type="GeneTree" id="ENSGT00940000157762"/>
<feature type="region of interest" description="Disordered" evidence="11">
    <location>
        <begin position="2343"/>
        <end position="2437"/>
    </location>
</feature>
<feature type="region of interest" description="Disordered" evidence="11">
    <location>
        <begin position="2076"/>
        <end position="2095"/>
    </location>
</feature>
<feature type="compositionally biased region" description="Low complexity" evidence="11">
    <location>
        <begin position="2946"/>
        <end position="2955"/>
    </location>
</feature>
<feature type="compositionally biased region" description="Polar residues" evidence="11">
    <location>
        <begin position="1806"/>
        <end position="1815"/>
    </location>
</feature>
<feature type="compositionally biased region" description="Polar residues" evidence="11">
    <location>
        <begin position="266"/>
        <end position="290"/>
    </location>
</feature>
<feature type="compositionally biased region" description="Basic and acidic residues" evidence="11">
    <location>
        <begin position="2718"/>
        <end position="2727"/>
    </location>
</feature>
<feature type="compositionally biased region" description="Acidic residues" evidence="11">
    <location>
        <begin position="2343"/>
        <end position="2352"/>
    </location>
</feature>
<feature type="compositionally biased region" description="Polar residues" evidence="11">
    <location>
        <begin position="2249"/>
        <end position="2260"/>
    </location>
</feature>
<feature type="compositionally biased region" description="Basic residues" evidence="11">
    <location>
        <begin position="149"/>
        <end position="160"/>
    </location>
</feature>
<feature type="compositionally biased region" description="Polar residues" evidence="11">
    <location>
        <begin position="2508"/>
        <end position="2529"/>
    </location>
</feature>
<protein>
    <submittedName>
        <fullName evidence="14">Microtubule-associated protein futsch-like</fullName>
    </submittedName>
</protein>
<dbReference type="InterPro" id="IPR028009">
    <property type="entry name" value="ESCO_Acetyltransf_dom"/>
</dbReference>
<feature type="compositionally biased region" description="Low complexity" evidence="11">
    <location>
        <begin position="2917"/>
        <end position="2937"/>
    </location>
</feature>
<feature type="region of interest" description="Disordered" evidence="11">
    <location>
        <begin position="501"/>
        <end position="530"/>
    </location>
</feature>
<evidence type="ECO:0000259" key="12">
    <source>
        <dbReference type="Pfam" id="PF13878"/>
    </source>
</evidence>
<keyword evidence="7" id="KW-0539">Nucleus</keyword>
<evidence type="ECO:0000256" key="4">
    <source>
        <dbReference type="ARBA" id="ARBA00022723"/>
    </source>
</evidence>
<feature type="region of interest" description="Disordered" evidence="11">
    <location>
        <begin position="1806"/>
        <end position="1860"/>
    </location>
</feature>
<feature type="compositionally biased region" description="Basic and acidic residues" evidence="11">
    <location>
        <begin position="2665"/>
        <end position="2675"/>
    </location>
</feature>
<comment type="catalytic activity">
    <reaction evidence="10">
        <text>L-lysyl-[protein] + acetyl-CoA = N(6)-acetyl-L-lysyl-[protein] + CoA + H(+)</text>
        <dbReference type="Rhea" id="RHEA:45948"/>
        <dbReference type="Rhea" id="RHEA-COMP:9752"/>
        <dbReference type="Rhea" id="RHEA-COMP:10731"/>
        <dbReference type="ChEBI" id="CHEBI:15378"/>
        <dbReference type="ChEBI" id="CHEBI:29969"/>
        <dbReference type="ChEBI" id="CHEBI:57287"/>
        <dbReference type="ChEBI" id="CHEBI:57288"/>
        <dbReference type="ChEBI" id="CHEBI:61930"/>
    </reaction>
</comment>
<feature type="domain" description="N-acetyltransferase ESCO zinc-finger" evidence="12">
    <location>
        <begin position="3065"/>
        <end position="3104"/>
    </location>
</feature>
<dbReference type="STRING" id="30732.ENSOMEP00000022475"/>
<dbReference type="GO" id="GO:0007064">
    <property type="term" value="P:mitotic sister chromatid cohesion"/>
    <property type="evidence" value="ECO:0007669"/>
    <property type="project" value="TreeGrafter"/>
</dbReference>
<evidence type="ECO:0000256" key="7">
    <source>
        <dbReference type="ARBA" id="ARBA00023242"/>
    </source>
</evidence>
<feature type="compositionally biased region" description="Polar residues" evidence="11">
    <location>
        <begin position="1844"/>
        <end position="1858"/>
    </location>
</feature>
<feature type="region of interest" description="Disordered" evidence="11">
    <location>
        <begin position="1872"/>
        <end position="1911"/>
    </location>
</feature>
<dbReference type="GO" id="GO:0005634">
    <property type="term" value="C:nucleus"/>
    <property type="evidence" value="ECO:0007669"/>
    <property type="project" value="UniProtKB-SubCell"/>
</dbReference>
<evidence type="ECO:0000256" key="6">
    <source>
        <dbReference type="ARBA" id="ARBA00022833"/>
    </source>
</evidence>
<evidence type="ECO:0000256" key="11">
    <source>
        <dbReference type="SAM" id="MobiDB-lite"/>
    </source>
</evidence>
<feature type="region of interest" description="Disordered" evidence="11">
    <location>
        <begin position="1631"/>
        <end position="1658"/>
    </location>
</feature>
<feature type="compositionally biased region" description="Polar residues" evidence="11">
    <location>
        <begin position="2702"/>
        <end position="2712"/>
    </location>
</feature>
<dbReference type="InterPro" id="IPR028005">
    <property type="entry name" value="AcTrfase_ESCO_Znf_dom"/>
</dbReference>
<keyword evidence="4" id="KW-0479">Metal-binding</keyword>
<feature type="compositionally biased region" description="Polar residues" evidence="11">
    <location>
        <begin position="59"/>
        <end position="72"/>
    </location>
</feature>
<dbReference type="Pfam" id="PF13878">
    <property type="entry name" value="zf-C2H2_3"/>
    <property type="match status" value="1"/>
</dbReference>
<keyword evidence="5" id="KW-0863">Zinc-finger</keyword>
<feature type="compositionally biased region" description="Basic and acidic residues" evidence="11">
    <location>
        <begin position="207"/>
        <end position="223"/>
    </location>
</feature>
<feature type="domain" description="N-acetyltransferase ESCO acetyl-transferase" evidence="13">
    <location>
        <begin position="3223"/>
        <end position="3291"/>
    </location>
</feature>
<feature type="region of interest" description="Disordered" evidence="11">
    <location>
        <begin position="266"/>
        <end position="386"/>
    </location>
</feature>
<feature type="compositionally biased region" description="Low complexity" evidence="11">
    <location>
        <begin position="2882"/>
        <end position="2909"/>
    </location>
</feature>
<feature type="compositionally biased region" description="Low complexity" evidence="11">
    <location>
        <begin position="2644"/>
        <end position="2660"/>
    </location>
</feature>
<evidence type="ECO:0000256" key="5">
    <source>
        <dbReference type="ARBA" id="ARBA00022771"/>
    </source>
</evidence>
<dbReference type="GO" id="GO:0008270">
    <property type="term" value="F:zinc ion binding"/>
    <property type="evidence" value="ECO:0007669"/>
    <property type="project" value="UniProtKB-KW"/>
</dbReference>
<proteinExistence type="inferred from homology"/>
<feature type="compositionally biased region" description="Polar residues" evidence="11">
    <location>
        <begin position="165"/>
        <end position="176"/>
    </location>
</feature>
<evidence type="ECO:0000256" key="9">
    <source>
        <dbReference type="ARBA" id="ARBA00023315"/>
    </source>
</evidence>
<feature type="region of interest" description="Disordered" evidence="11">
    <location>
        <begin position="1"/>
        <end position="251"/>
    </location>
</feature>
<reference evidence="14" key="1">
    <citation type="submission" date="2025-08" db="UniProtKB">
        <authorList>
            <consortium name="Ensembl"/>
        </authorList>
    </citation>
    <scope>IDENTIFICATION</scope>
</reference>
<feature type="compositionally biased region" description="Low complexity" evidence="11">
    <location>
        <begin position="73"/>
        <end position="85"/>
    </location>
</feature>
<dbReference type="Pfam" id="PF13880">
    <property type="entry name" value="Acetyltransf_13"/>
    <property type="match status" value="1"/>
</dbReference>
<feature type="compositionally biased region" description="Basic and acidic residues" evidence="11">
    <location>
        <begin position="2689"/>
        <end position="2701"/>
    </location>
</feature>
<feature type="compositionally biased region" description="Basic and acidic residues" evidence="11">
    <location>
        <begin position="1872"/>
        <end position="1898"/>
    </location>
</feature>
<feature type="region of interest" description="Disordered" evidence="11">
    <location>
        <begin position="1581"/>
        <end position="1602"/>
    </location>
</feature>
<keyword evidence="9" id="KW-0012">Acyltransferase</keyword>
<accession>A0A3B3CYV2</accession>
<keyword evidence="3" id="KW-0808">Transferase</keyword>
<evidence type="ECO:0000256" key="3">
    <source>
        <dbReference type="ARBA" id="ARBA00022679"/>
    </source>
</evidence>
<feature type="compositionally biased region" description="Basic and acidic residues" evidence="11">
    <location>
        <begin position="133"/>
        <end position="148"/>
    </location>
</feature>
<evidence type="ECO:0000256" key="2">
    <source>
        <dbReference type="ARBA" id="ARBA00005816"/>
    </source>
</evidence>
<feature type="compositionally biased region" description="Polar residues" evidence="11">
    <location>
        <begin position="195"/>
        <end position="204"/>
    </location>
</feature>
<feature type="compositionally biased region" description="Basic and acidic residues" evidence="11">
    <location>
        <begin position="2359"/>
        <end position="2380"/>
    </location>
</feature>
<keyword evidence="8" id="KW-0131">Cell cycle</keyword>
<dbReference type="GO" id="GO:0000785">
    <property type="term" value="C:chromatin"/>
    <property type="evidence" value="ECO:0007669"/>
    <property type="project" value="TreeGrafter"/>
</dbReference>
<feature type="compositionally biased region" description="Polar residues" evidence="11">
    <location>
        <begin position="30"/>
        <end position="41"/>
    </location>
</feature>
<feature type="region of interest" description="Disordered" evidence="11">
    <location>
        <begin position="1758"/>
        <end position="1790"/>
    </location>
</feature>
<sequence>MPASKREASPPDSHPKIKKLDEDEEDLPSRATTATDSSKTGNMLEKTVEPRTKKKRSSSMEGENTPTKICKQSSPPTDSSKTSDPPVKKAKLLKATSASSCGETPSQNANSKAPLKRTASTESEEELSSSDSSKVDFFRARDGDDKPRCIKKYSNKVKAKRLADESSSGPQDSSHSLLDGLVYPPQMDHTYGKFSESSSLQSQDQTDETKPAEAFTEPERQDISGDVSQKVSPDASISKEGNTNETITCESGAEISVSVDVENDGNQNFINSNETPASSGEVVVSNSAATSEGEECEKKESIKFHEDQYKTLAPSQEILNSADTQSTSTCVNTEQGNEKEESDCSSGSRTDLSTPFVSGGDETQSKVTEGEHELPEATKIPSTFEGNSDYKLCEAPSKKTNFVPEQDFIDASKLECQTLENQTAETQTGLKIQNSLKEELSSLSRQDHVSATGVIFCENESRFSSRSEKEFENSDKGVDLLQTAPNTEPLVQVKWSNDTVTAGSSAKPNCEDVCGQTQSEAFSETSKAPEDQILPEKDLQHQENDQLYDNISKPSVIEYSAGTDPEKDTCTESASVPSLDISVETEIQDACESTTKSKEDGVLDNIPLIQNKDTTNPDFVGELGSQNKMEMKTVATSEIFTAGALVELQKQTEQECSKHSAEIQHQFQHKMEMDSTAANTICDPEGDAQILNIQVVDLPPDVPDSTQKHLDAAICKSSEDTEGVDAEESQISVDVETNAASEKSFNVTRTVEMNEVVSGAPTGISEKLLKEQEKENCENSEDVEGVAAGEIQIFVDKETDETSKNTFDLTQTVETMSEEVSKPPADFSEKLLKEQENENSESSEDAKCVADAESQISVDVETNASSERSFIETQRVETDVEMNEVVSKPTTDISEKLLKEQEKENCESREAAAEGVTAGENQIFVDLVTGVTSERAFSMTQTVETMSEVVSKPPAEISEKLLKEQENCESSEDAERVADAESQISLDLETDAGSERSFNVTQNVEMNEEVSKPSADISEKLLKELEMENCESSENAVLVAAREISVNVETDAALKICFNVTQTVEIDAEINDVVSKPPTEISEKLVKEQEKENCEDAECVADAERQINSHTPTEAMQEISNKNLENDCQVPCELIADATDAGNAKDGKSNDNIFHAAENEMDVDLHTTASIQTCTVMSSVETNSLTNQEINDPTAENLNDTYKDVENNAEEVCAKAACQIETNVQTATSSVEVCSSMSMMGIHDQMSSGLSNMSRELLEDHKSEDDKTVERDVDILEHKAVSWFETEEISSSSVEENENQTPPVFQRSVLDIQSQQIQEVCDHTTDKISETVHEDLNNVNSQNDGDQIHPESPTLQEDAVEMQIQTPSTSEISEVLPSMEMDCDKREKEADMSSSVTPEQVYFVPAEEMQNIPNLKEPNTDSELEIVHGSSNITTNECFPNESKAVEESVCFIETTNEMETPEMSIQTDLPTAEISEQVSDVFVVEMQDQMCQDVKDPSIEPQFVTSAEPELRMEDQPKPLSPLQIETEVEECLKVTRPETDVSGIISKGPNSTQSNKNINESLEEYKTIAEFEKGIKMQTQPAEISKQTETQTAETSEQVSNVSAERIQDQMSQDVKVSSTNLQLVTSAESQLKMRDESEPPSLLQTKTQVEERQKVTQPEMDVPGIIFNSLKGSDSTESDENIKSLEECKTIDEFETNMKMQTQPADISKQTDLQTVVSSEQISNLSEEVVQDETSQGMKETSEVTKIITVSENQVEMEEEVDNPNVNEPAKEASGNEEFLWTPSNDGHENELVEKCIRSATKSNEMEIQTETAEIYKPTPKPETETQEISEFASYSEEQKNSTLTVESTVASQTNEELEMTASVTAEKGINEKFDEVQEAQEVTKRDLSESKFECNSEAPLASEGPPGGLAEHHSFLVEDISNEAVETLVENQKTQSVVEVEDEEIVRQTEPVVEDVQEKVNVNSLSMESTESALAKKTGSEMIETNTVEEAGTQSDEVILFISEQQDDTVIVMEEPVKTFNQSEFEHHENQVVYEPISSPESIGEEICATAELHGGVSLLDLQNAENNHLEGDFSKCSDNSDLTNTEDHSTGDKEIVEEEVCISDTHELNAIEAVKEPQCIPQSQLEHSNATADTKELSTISSSDDVCMTDAENVPEKHEGNDLLESTAELSEQMQVDATPQEAADVSVTTQPEVTVTDPSEEFVILEPVPESEIQFDIVTQAAAESGLSASLSKEDVSVDETANHSVLNDSQQSEFLEVSPSGDHDSGEVVDQETKTVILEDQQPSPGKVDTAITEPQPQLTNEDSGAVVTETAEGRTDLQEVQILEEMEIGREITVAEENEEDDDISIIAKPTEQEVLPKKLEEKISEKTKDDTSGTSKHNSAAEKTEGGKKGPEVDKPKKQEMNTQARTKARLAALAEQKAAESKRSANRQQLNLLALCEEIAEDIATDSMLLKRIEEEKQAAAAAAAKTEAAKKNPTANVQDTDLDNVVTPAGPEGVSASEVQSPEPTVTQSADAPVSQSAEAPATINAETPALQSSEVAQSSTQTKPPAEPSKRRFFISQVSVPLKAHEKKKLTRYQRLRQVELQREKMSWARVKKLKSDQANQMFSGMEWQAPFAAASLFPAITVATSPPPAASPSKTSSTSPATTSKPAQSEVSKADPPKEEPAKATAVKTEPSATETAKDKPIKTEVTKTDPTQADTTKSVPVKTEPAKTERPVTETRMTTRQSKAQAAKAGPAAPGPAPKVTRSAAKRSLPAVPPPMPNGLNSQKPKLEIEYKPYRPRPKYSFDDFELDDDDQLLAPLIKQSLPVRTPQPSHQSCPAPSSKPQLKPVSRANLKAQTPAQLKSTVEPRIPSKAATSVLPKSASAPPPASPQSKPVPAAGQPKAAASATPQSQTAVAQFKQPPPASAVSAKTAVASVPQKSSSPPSQEDDKTKQSASVSSSDSSLIPAKDSQVSSNTPEEEKPAGRFFLLLLLFHITKCKNHPDFNMLTFFLLTSVYSFLENKTEKIKILGNESQKPHQENSVSKPQEGAAPLSEARLQREVKKIKEADKDGTQTVIDAGQKHFGPVACSVCGMLYSAANAEDESQHLLFHNQFVSAIKYVGWKKERILAEYPDGKIILVLPDDPKYALKKVEEIREMVDNDLGFQQVEMKCPSQTKTFLFISIDKKVAGCLIAEHIQEGFRVIEEAPPEGSEGEKVMFERQRAWCCSTTPEPAICGISRIWVVSMMRRQGIASRMLECLRNNFIFGSYLSKDEIAFSDPTPDGKLFATNYFGTSQFLVYNFVSGTRFSQPKTHKV</sequence>
<feature type="compositionally biased region" description="Basic and acidic residues" evidence="11">
    <location>
        <begin position="2388"/>
        <end position="2409"/>
    </location>
</feature>
<keyword evidence="15" id="KW-1185">Reference proteome</keyword>
<dbReference type="Ensembl" id="ENSOMET00000014700.1">
    <property type="protein sequence ID" value="ENSOMEP00000022475.1"/>
    <property type="gene ID" value="ENSOMEG00000002012.1"/>
</dbReference>
<reference evidence="14" key="2">
    <citation type="submission" date="2025-09" db="UniProtKB">
        <authorList>
            <consortium name="Ensembl"/>
        </authorList>
    </citation>
    <scope>IDENTIFICATION</scope>
</reference>
<dbReference type="GO" id="GO:0061733">
    <property type="term" value="F:protein-lysine-acetyltransferase activity"/>
    <property type="evidence" value="ECO:0007669"/>
    <property type="project" value="TreeGrafter"/>
</dbReference>
<evidence type="ECO:0000313" key="14">
    <source>
        <dbReference type="Ensembl" id="ENSOMEP00000022475.1"/>
    </source>
</evidence>
<feature type="compositionally biased region" description="Basic and acidic residues" evidence="11">
    <location>
        <begin position="296"/>
        <end position="309"/>
    </location>
</feature>
<feature type="compositionally biased region" description="Low complexity" evidence="11">
    <location>
        <begin position="1589"/>
        <end position="1600"/>
    </location>
</feature>
<feature type="compositionally biased region" description="Basic and acidic residues" evidence="11">
    <location>
        <begin position="1"/>
        <end position="21"/>
    </location>
</feature>
<feature type="region of interest" description="Disordered" evidence="11">
    <location>
        <begin position="2469"/>
        <end position="2566"/>
    </location>
</feature>
<name>A0A3B3CYV2_ORYME</name>
<feature type="region of interest" description="Disordered" evidence="11">
    <location>
        <begin position="2635"/>
        <end position="2971"/>
    </location>
</feature>
<dbReference type="PANTHER" id="PTHR45884:SF1">
    <property type="entry name" value="N-ACETYLTRANSFERASE ESCO1"/>
    <property type="match status" value="1"/>
</dbReference>
<feature type="region of interest" description="Disordered" evidence="11">
    <location>
        <begin position="2246"/>
        <end position="2275"/>
    </location>
</feature>
<dbReference type="Proteomes" id="UP000261560">
    <property type="component" value="Unplaced"/>
</dbReference>
<evidence type="ECO:0000313" key="15">
    <source>
        <dbReference type="Proteomes" id="UP000261560"/>
    </source>
</evidence>
<comment type="subcellular location">
    <subcellularLocation>
        <location evidence="1">Nucleus</location>
    </subcellularLocation>
</comment>
<evidence type="ECO:0000256" key="8">
    <source>
        <dbReference type="ARBA" id="ARBA00023306"/>
    </source>
</evidence>
<feature type="compositionally biased region" description="Polar residues" evidence="11">
    <location>
        <begin position="2821"/>
        <end position="2835"/>
    </location>
</feature>
<comment type="similarity">
    <text evidence="2">Belongs to the acetyltransferase family. ECO subfamily.</text>
</comment>
<keyword evidence="6" id="KW-0862">Zinc</keyword>
<feature type="compositionally biased region" description="Polar residues" evidence="11">
    <location>
        <begin position="344"/>
        <end position="367"/>
    </location>
</feature>
<feature type="compositionally biased region" description="Polar residues" evidence="11">
    <location>
        <begin position="239"/>
        <end position="249"/>
    </location>
</feature>
<feature type="compositionally biased region" description="Polar residues" evidence="11">
    <location>
        <begin position="2846"/>
        <end position="2855"/>
    </location>
</feature>
<feature type="region of interest" description="Disordered" evidence="11">
    <location>
        <begin position="3022"/>
        <end position="3046"/>
    </location>
</feature>
<feature type="compositionally biased region" description="Polar residues" evidence="11">
    <location>
        <begin position="515"/>
        <end position="526"/>
    </location>
</feature>
<dbReference type="PaxDb" id="30732-ENSOMEP00000022475"/>